<evidence type="ECO:0000313" key="3">
    <source>
        <dbReference type="Proteomes" id="UP000185597"/>
    </source>
</evidence>
<feature type="chain" id="PRO_5041335306" evidence="1">
    <location>
        <begin position="24"/>
        <end position="370"/>
    </location>
</feature>
<evidence type="ECO:0000256" key="1">
    <source>
        <dbReference type="SAM" id="SignalP"/>
    </source>
</evidence>
<organism evidence="2 3">
    <name type="scientific">Citrobacter braakii</name>
    <dbReference type="NCBI Taxonomy" id="57706"/>
    <lineage>
        <taxon>Bacteria</taxon>
        <taxon>Pseudomonadati</taxon>
        <taxon>Pseudomonadota</taxon>
        <taxon>Gammaproteobacteria</taxon>
        <taxon>Enterobacterales</taxon>
        <taxon>Enterobacteriaceae</taxon>
        <taxon>Citrobacter</taxon>
        <taxon>Citrobacter freundii complex</taxon>
    </lineage>
</organism>
<sequence length="370" mass="41598">MKRTVLSAGLISAMLLFSTSAISSNNAPNSGDDDVSANFGFLKRTPASLGPHYFTVRVTAEMFSRQFSTDAIQSFGVNVYWKTKGYDQDKGRNNLSVTAPNLPRCPFKEERQCDNGRDKLRGNSEASSEHLEGLLYSYLEIDNGIYIQGKVPDKLQRATRFFRHRYGGYEYPPANKQDEVDDPNVRLSAIFFSQSEAPCEKAGSRFCGGQDGHQVPKDILISSNDLEYLVIEVIGFQHTNKGMFKKDAFYTFPIAAVKYVPTGQGKKMKILRSDRHAKPGMGMEMFAATFPSTPPNNETDGYWDVGATSIHGDATEIDFTNIDVLKVKLFYNSQYPDYDIPEQTGIYFQLEKTDLKCFPWVNAKCIYPLK</sequence>
<gene>
    <name evidence="2" type="ORF">BWD41_02950</name>
</gene>
<reference evidence="2 3" key="1">
    <citation type="submission" date="2017-01" db="EMBL/GenBank/DDBJ databases">
        <title>First report of the plasmid-mediated mcr-1 gene in Citrobacter freudii.</title>
        <authorList>
            <person name="Liu J."/>
            <person name="Yang Y."/>
            <person name="Li Y."/>
            <person name="Liu D."/>
            <person name="Tuo H."/>
            <person name="Davis M."/>
            <person name="Zhang A."/>
        </authorList>
    </citation>
    <scope>NUCLEOTIDE SEQUENCE [LARGE SCALE GENOMIC DNA]</scope>
    <source>
        <strain evidence="2 3">SCC4</strain>
    </source>
</reference>
<evidence type="ECO:0000313" key="2">
    <source>
        <dbReference type="EMBL" id="OLY70650.1"/>
    </source>
</evidence>
<dbReference type="RefSeq" id="WP_075846949.1">
    <property type="nucleotide sequence ID" value="NZ_CP138570.1"/>
</dbReference>
<keyword evidence="1" id="KW-0732">Signal</keyword>
<name>A0AA44LIB3_CITBR</name>
<comment type="caution">
    <text evidence="2">The sequence shown here is derived from an EMBL/GenBank/DDBJ whole genome shotgun (WGS) entry which is preliminary data.</text>
</comment>
<dbReference type="Proteomes" id="UP000185597">
    <property type="component" value="Unassembled WGS sequence"/>
</dbReference>
<feature type="signal peptide" evidence="1">
    <location>
        <begin position="1"/>
        <end position="23"/>
    </location>
</feature>
<protein>
    <submittedName>
        <fullName evidence="2">Uncharacterized protein</fullName>
    </submittedName>
</protein>
<dbReference type="EMBL" id="MTCP01000001">
    <property type="protein sequence ID" value="OLY70650.1"/>
    <property type="molecule type" value="Genomic_DNA"/>
</dbReference>
<accession>A0AA44LIB3</accession>
<proteinExistence type="predicted"/>
<dbReference type="AlphaFoldDB" id="A0AA44LIB3"/>